<proteinExistence type="inferred from homology"/>
<dbReference type="EMBL" id="CAXITT010000386">
    <property type="protein sequence ID" value="CAL1540536.1"/>
    <property type="molecule type" value="Genomic_DNA"/>
</dbReference>
<protein>
    <recommendedName>
        <fullName evidence="6">M-phase inducer phosphatase</fullName>
        <ecNumber evidence="6">3.1.3.48</ecNumber>
    </recommendedName>
</protein>
<evidence type="ECO:0000256" key="6">
    <source>
        <dbReference type="RuleBase" id="RU368028"/>
    </source>
</evidence>
<keyword evidence="2 6" id="KW-0132">Cell division</keyword>
<feature type="region of interest" description="Disordered" evidence="7">
    <location>
        <begin position="66"/>
        <end position="97"/>
    </location>
</feature>
<reference evidence="9 10" key="1">
    <citation type="submission" date="2024-04" db="EMBL/GenBank/DDBJ databases">
        <authorList>
            <consortium name="Genoscope - CEA"/>
            <person name="William W."/>
        </authorList>
    </citation>
    <scope>NUCLEOTIDE SEQUENCE [LARGE SCALE GENOMIC DNA]</scope>
</reference>
<keyword evidence="10" id="KW-1185">Reference proteome</keyword>
<comment type="similarity">
    <text evidence="1 6">Belongs to the MPI phosphatase family.</text>
</comment>
<evidence type="ECO:0000256" key="2">
    <source>
        <dbReference type="ARBA" id="ARBA00022618"/>
    </source>
</evidence>
<evidence type="ECO:0000259" key="8">
    <source>
        <dbReference type="PROSITE" id="PS50206"/>
    </source>
</evidence>
<keyword evidence="5 6" id="KW-0131">Cell cycle</keyword>
<evidence type="ECO:0000256" key="5">
    <source>
        <dbReference type="ARBA" id="ARBA00023306"/>
    </source>
</evidence>
<dbReference type="GO" id="GO:0005634">
    <property type="term" value="C:nucleus"/>
    <property type="evidence" value="ECO:0007669"/>
    <property type="project" value="TreeGrafter"/>
</dbReference>
<feature type="compositionally biased region" description="Acidic residues" evidence="7">
    <location>
        <begin position="159"/>
        <end position="170"/>
    </location>
</feature>
<evidence type="ECO:0000313" key="9">
    <source>
        <dbReference type="EMBL" id="CAL1540536.1"/>
    </source>
</evidence>
<dbReference type="CDD" id="cd01530">
    <property type="entry name" value="Cdc25"/>
    <property type="match status" value="1"/>
</dbReference>
<feature type="domain" description="Rhodanese" evidence="8">
    <location>
        <begin position="542"/>
        <end position="651"/>
    </location>
</feature>
<keyword evidence="3 6" id="KW-0378">Hydrolase</keyword>
<comment type="function">
    <text evidence="6">Tyrosine protein phosphatase which functions as a dosage-dependent inducer of mitotic progression.</text>
</comment>
<dbReference type="GO" id="GO:0004725">
    <property type="term" value="F:protein tyrosine phosphatase activity"/>
    <property type="evidence" value="ECO:0007669"/>
    <property type="project" value="UniProtKB-UniRule"/>
</dbReference>
<dbReference type="InterPro" id="IPR000751">
    <property type="entry name" value="MPI_Phosphatase"/>
</dbReference>
<dbReference type="EC" id="3.1.3.48" evidence="6"/>
<dbReference type="PRINTS" id="PR00716">
    <property type="entry name" value="MPIPHPHTASE"/>
</dbReference>
<accession>A0AAV2I1J6</accession>
<dbReference type="GO" id="GO:0009794">
    <property type="term" value="P:regulation of mitotic cell cycle, embryonic"/>
    <property type="evidence" value="ECO:0007669"/>
    <property type="project" value="UniProtKB-ARBA"/>
</dbReference>
<dbReference type="GO" id="GO:0010971">
    <property type="term" value="P:positive regulation of G2/M transition of mitotic cell cycle"/>
    <property type="evidence" value="ECO:0007669"/>
    <property type="project" value="TreeGrafter"/>
</dbReference>
<sequence>MFKRSRSFNLPLKNITASANSNAMSYTGESPFSSLTNSPMSSLAFNLSELSAGRTPPKLRRKLSLTTVDTPPSEGGRQSLDGTLSPESGCFSSESPVDGSPMLTSLNIKRYTTALHPDIPLEAFSVKKKTISFRRFNSQPLPTLRLDSPTDFLEHDKDENDENTIQENDENLNHDNYENVHHENYENIHSYRSNKIYSDETMSQDSGLGLDHDRRSSVSSFEDAMSMSSCLSSPNRRLRSSASSFDDVTSISSSNSSLHQLDQLPSLEDIWNDSPSFKAPRGKPPKRSRSLMEDKHYNEDTCSPIKYSPVKSSSLPRPSFSKALFSQVSQLAIPEVANETLEENKVKADDGFLELFAVEDLKNEAHDQVSSLISATLLHRPNEDDTGPDSNCNRTFIFGGNQIDTPSSRSFVTRRGLHRSQSLDIRPRPSFKRCEAPVDGATPVQNKRWRGDDDTQLASTSTACDVDSNKIVVSSSRRLHRCHSETEAMIKSAVTRMFLEPDLIGDCSKPYILPTVRGKHQDLKSITPETVSEVLILLFCKILSKYHIIDCRYPYEYEGGHIQSAQNIYTKDEVIEKYLKKPIIQKDSSKRIVLVFHCEFSSERGPGLFRFLRSQDRETNKECYPFLHYPEIYLLEGGYKNFFENFSYLCEPREYRTMFDKNHSDDLRKFRAKCKSWSEDKSQQRTGVRNLKF</sequence>
<dbReference type="Proteomes" id="UP001497497">
    <property type="component" value="Unassembled WGS sequence"/>
</dbReference>
<name>A0AAV2I1J6_LYMST</name>
<feature type="region of interest" description="Disordered" evidence="7">
    <location>
        <begin position="140"/>
        <end position="173"/>
    </location>
</feature>
<evidence type="ECO:0000256" key="7">
    <source>
        <dbReference type="SAM" id="MobiDB-lite"/>
    </source>
</evidence>
<dbReference type="SUPFAM" id="SSF52821">
    <property type="entry name" value="Rhodanese/Cell cycle control phosphatase"/>
    <property type="match status" value="1"/>
</dbReference>
<dbReference type="FunFam" id="3.40.250.10:FF:000036">
    <property type="entry name" value="M-phase inducer phosphatase"/>
    <property type="match status" value="1"/>
</dbReference>
<keyword evidence="4 6" id="KW-0904">Protein phosphatase</keyword>
<dbReference type="InterPro" id="IPR036873">
    <property type="entry name" value="Rhodanese-like_dom_sf"/>
</dbReference>
<dbReference type="PANTHER" id="PTHR10828:SF17">
    <property type="entry name" value="PROTEIN-TYROSINE-PHOSPHATASE"/>
    <property type="match status" value="1"/>
</dbReference>
<feature type="compositionally biased region" description="Polar residues" evidence="7">
    <location>
        <begin position="80"/>
        <end position="95"/>
    </location>
</feature>
<dbReference type="Pfam" id="PF00581">
    <property type="entry name" value="Rhodanese"/>
    <property type="match status" value="1"/>
</dbReference>
<keyword evidence="6" id="KW-0498">Mitosis</keyword>
<evidence type="ECO:0000256" key="4">
    <source>
        <dbReference type="ARBA" id="ARBA00022912"/>
    </source>
</evidence>
<dbReference type="InterPro" id="IPR001763">
    <property type="entry name" value="Rhodanese-like_dom"/>
</dbReference>
<dbReference type="SMART" id="SM00450">
    <property type="entry name" value="RHOD"/>
    <property type="match status" value="1"/>
</dbReference>
<comment type="catalytic activity">
    <reaction evidence="6">
        <text>O-phospho-L-tyrosyl-[protein] + H2O = L-tyrosyl-[protein] + phosphate</text>
        <dbReference type="Rhea" id="RHEA:10684"/>
        <dbReference type="Rhea" id="RHEA-COMP:10136"/>
        <dbReference type="Rhea" id="RHEA-COMP:20101"/>
        <dbReference type="ChEBI" id="CHEBI:15377"/>
        <dbReference type="ChEBI" id="CHEBI:43474"/>
        <dbReference type="ChEBI" id="CHEBI:46858"/>
        <dbReference type="ChEBI" id="CHEBI:61978"/>
        <dbReference type="EC" id="3.1.3.48"/>
    </reaction>
</comment>
<dbReference type="GO" id="GO:0000086">
    <property type="term" value="P:G2/M transition of mitotic cell cycle"/>
    <property type="evidence" value="ECO:0007669"/>
    <property type="project" value="TreeGrafter"/>
</dbReference>
<comment type="caution">
    <text evidence="9">The sequence shown here is derived from an EMBL/GenBank/DDBJ whole genome shotgun (WGS) entry which is preliminary data.</text>
</comment>
<dbReference type="GO" id="GO:0110032">
    <property type="term" value="P:positive regulation of G2/MI transition of meiotic cell cycle"/>
    <property type="evidence" value="ECO:0007669"/>
    <property type="project" value="TreeGrafter"/>
</dbReference>
<dbReference type="AlphaFoldDB" id="A0AAV2I1J6"/>
<dbReference type="PANTHER" id="PTHR10828">
    <property type="entry name" value="M-PHASE INDUCER PHOSPHATASE DUAL SPECIFICITY PHOSPHATASE CDC25"/>
    <property type="match status" value="1"/>
</dbReference>
<organism evidence="9 10">
    <name type="scientific">Lymnaea stagnalis</name>
    <name type="common">Great pond snail</name>
    <name type="synonym">Helix stagnalis</name>
    <dbReference type="NCBI Taxonomy" id="6523"/>
    <lineage>
        <taxon>Eukaryota</taxon>
        <taxon>Metazoa</taxon>
        <taxon>Spiralia</taxon>
        <taxon>Lophotrochozoa</taxon>
        <taxon>Mollusca</taxon>
        <taxon>Gastropoda</taxon>
        <taxon>Heterobranchia</taxon>
        <taxon>Euthyneura</taxon>
        <taxon>Panpulmonata</taxon>
        <taxon>Hygrophila</taxon>
        <taxon>Lymnaeoidea</taxon>
        <taxon>Lymnaeidae</taxon>
        <taxon>Lymnaea</taxon>
    </lineage>
</organism>
<feature type="region of interest" description="Disordered" evidence="7">
    <location>
        <begin position="269"/>
        <end position="312"/>
    </location>
</feature>
<gene>
    <name evidence="9" type="ORF">GSLYS_00014185001</name>
</gene>
<evidence type="ECO:0000313" key="10">
    <source>
        <dbReference type="Proteomes" id="UP001497497"/>
    </source>
</evidence>
<evidence type="ECO:0000256" key="3">
    <source>
        <dbReference type="ARBA" id="ARBA00022801"/>
    </source>
</evidence>
<dbReference type="PROSITE" id="PS50206">
    <property type="entry name" value="RHODANESE_3"/>
    <property type="match status" value="1"/>
</dbReference>
<dbReference type="GO" id="GO:0051301">
    <property type="term" value="P:cell division"/>
    <property type="evidence" value="ECO:0007669"/>
    <property type="project" value="UniProtKB-UniRule"/>
</dbReference>
<feature type="compositionally biased region" description="Basic and acidic residues" evidence="7">
    <location>
        <begin position="290"/>
        <end position="299"/>
    </location>
</feature>
<feature type="compositionally biased region" description="Basic residues" evidence="7">
    <location>
        <begin position="280"/>
        <end position="289"/>
    </location>
</feature>
<dbReference type="GO" id="GO:0032502">
    <property type="term" value="P:developmental process"/>
    <property type="evidence" value="ECO:0007669"/>
    <property type="project" value="UniProtKB-ARBA"/>
</dbReference>
<dbReference type="Gene3D" id="3.40.250.10">
    <property type="entry name" value="Rhodanese-like domain"/>
    <property type="match status" value="1"/>
</dbReference>
<dbReference type="GO" id="GO:0005737">
    <property type="term" value="C:cytoplasm"/>
    <property type="evidence" value="ECO:0007669"/>
    <property type="project" value="TreeGrafter"/>
</dbReference>
<evidence type="ECO:0000256" key="1">
    <source>
        <dbReference type="ARBA" id="ARBA00011065"/>
    </source>
</evidence>